<sequence length="352" mass="39501">MGKIYFDSIVKNFGNVNVIPDLSLEIPDGSFSVLLGPSGCGKTTLLRMLAGFEKVTSGTIKLDDVDITNKPANKRDVAMVFQNYALYPTMTVRNNIEYGLKNIGMKKSERDDLVQTVSKIVELEDLLNRKPGELSGGQRQRVALARAIVKKPKVFLMDEPLSNLDAKLRAEMRYQIDKIHKTLGTTFIYVTHDQAEAMALADQLVLMSHGKIMQVGHPMKVYDHPNNTFVANFLGIPPMNLIKIHNDLVIGFRPEDVQINSSQLNDGLSIDSLRVIHKEMLGAVTNYLLEINKDTRVYLSTANRNIETDDIIDIFIPNSKVKYFDANNIFNPQMQHPENIRSLIKEGKTVVG</sequence>
<dbReference type="InterPro" id="IPR003593">
    <property type="entry name" value="AAA+_ATPase"/>
</dbReference>
<name>H3NIF0_9LACT</name>
<dbReference type="Pfam" id="PF00005">
    <property type="entry name" value="ABC_tran"/>
    <property type="match status" value="1"/>
</dbReference>
<evidence type="ECO:0000313" key="6">
    <source>
        <dbReference type="Proteomes" id="UP000006190"/>
    </source>
</evidence>
<dbReference type="PROSITE" id="PS50893">
    <property type="entry name" value="ABC_TRANSPORTER_2"/>
    <property type="match status" value="1"/>
</dbReference>
<dbReference type="eggNOG" id="COG3842">
    <property type="taxonomic scope" value="Bacteria"/>
</dbReference>
<dbReference type="Proteomes" id="UP000006190">
    <property type="component" value="Unassembled WGS sequence"/>
</dbReference>
<evidence type="ECO:0000259" key="4">
    <source>
        <dbReference type="PROSITE" id="PS50893"/>
    </source>
</evidence>
<organism evidence="5 6">
    <name type="scientific">Facklamia languida CCUG 37842</name>
    <dbReference type="NCBI Taxonomy" id="883113"/>
    <lineage>
        <taxon>Bacteria</taxon>
        <taxon>Bacillati</taxon>
        <taxon>Bacillota</taxon>
        <taxon>Bacilli</taxon>
        <taxon>Lactobacillales</taxon>
        <taxon>Aerococcaceae</taxon>
        <taxon>Facklamia</taxon>
    </lineage>
</organism>
<dbReference type="GO" id="GO:0016887">
    <property type="term" value="F:ATP hydrolysis activity"/>
    <property type="evidence" value="ECO:0007669"/>
    <property type="project" value="InterPro"/>
</dbReference>
<dbReference type="RefSeq" id="WP_006308666.1">
    <property type="nucleotide sequence ID" value="NZ_JH601133.1"/>
</dbReference>
<dbReference type="PANTHER" id="PTHR43875">
    <property type="entry name" value="MALTODEXTRIN IMPORT ATP-BINDING PROTEIN MSMX"/>
    <property type="match status" value="1"/>
</dbReference>
<dbReference type="FunFam" id="3.40.50.300:FF:000042">
    <property type="entry name" value="Maltose/maltodextrin ABC transporter, ATP-binding protein"/>
    <property type="match status" value="1"/>
</dbReference>
<comment type="caution">
    <text evidence="5">The sequence shown here is derived from an EMBL/GenBank/DDBJ whole genome shotgun (WGS) entry which is preliminary data.</text>
</comment>
<dbReference type="PANTHER" id="PTHR43875:SF1">
    <property type="entry name" value="OSMOPROTECTIVE COMPOUNDS UPTAKE ATP-BINDING PROTEIN GGTA"/>
    <property type="match status" value="1"/>
</dbReference>
<feature type="domain" description="ABC transporter" evidence="4">
    <location>
        <begin position="4"/>
        <end position="234"/>
    </location>
</feature>
<keyword evidence="1" id="KW-0813">Transport</keyword>
<keyword evidence="2" id="KW-0547">Nucleotide-binding</keyword>
<dbReference type="InterPro" id="IPR012340">
    <property type="entry name" value="NA-bd_OB-fold"/>
</dbReference>
<evidence type="ECO:0000256" key="2">
    <source>
        <dbReference type="ARBA" id="ARBA00022741"/>
    </source>
</evidence>
<dbReference type="Gene3D" id="2.40.50.100">
    <property type="match status" value="1"/>
</dbReference>
<dbReference type="STRING" id="883113.HMPREF9708_00639"/>
<dbReference type="Gene3D" id="3.40.50.300">
    <property type="entry name" value="P-loop containing nucleotide triphosphate hydrolases"/>
    <property type="match status" value="1"/>
</dbReference>
<proteinExistence type="predicted"/>
<dbReference type="SUPFAM" id="SSF50331">
    <property type="entry name" value="MOP-like"/>
    <property type="match status" value="1"/>
</dbReference>
<dbReference type="InterPro" id="IPR003439">
    <property type="entry name" value="ABC_transporter-like_ATP-bd"/>
</dbReference>
<keyword evidence="6" id="KW-1185">Reference proteome</keyword>
<dbReference type="InterPro" id="IPR017871">
    <property type="entry name" value="ABC_transporter-like_CS"/>
</dbReference>
<dbReference type="HOGENOM" id="CLU_000604_1_1_9"/>
<evidence type="ECO:0000256" key="3">
    <source>
        <dbReference type="ARBA" id="ARBA00022840"/>
    </source>
</evidence>
<accession>H3NIF0</accession>
<dbReference type="SMART" id="SM00382">
    <property type="entry name" value="AAA"/>
    <property type="match status" value="1"/>
</dbReference>
<dbReference type="GO" id="GO:0005524">
    <property type="term" value="F:ATP binding"/>
    <property type="evidence" value="ECO:0007669"/>
    <property type="project" value="UniProtKB-KW"/>
</dbReference>
<dbReference type="PATRIC" id="fig|883113.3.peg.640"/>
<dbReference type="GO" id="GO:0008643">
    <property type="term" value="P:carbohydrate transport"/>
    <property type="evidence" value="ECO:0007669"/>
    <property type="project" value="InterPro"/>
</dbReference>
<dbReference type="GO" id="GO:0140359">
    <property type="term" value="F:ABC-type transporter activity"/>
    <property type="evidence" value="ECO:0007669"/>
    <property type="project" value="InterPro"/>
</dbReference>
<gene>
    <name evidence="5" type="ORF">HMPREF9708_00639</name>
</gene>
<dbReference type="OrthoDB" id="9790614at2"/>
<reference evidence="5 6" key="1">
    <citation type="submission" date="2012-01" db="EMBL/GenBank/DDBJ databases">
        <title>The Genome Sequence of Facklamia languida CCUG 37842.</title>
        <authorList>
            <consortium name="The Broad Institute Genome Sequencing Platform"/>
            <person name="Earl A."/>
            <person name="Ward D."/>
            <person name="Feldgarden M."/>
            <person name="Gevers D."/>
            <person name="Huys G."/>
            <person name="Young S.K."/>
            <person name="Zeng Q."/>
            <person name="Gargeya S."/>
            <person name="Fitzgerald M."/>
            <person name="Haas B."/>
            <person name="Abouelleil A."/>
            <person name="Alvarado L."/>
            <person name="Arachchi H.M."/>
            <person name="Berlin A."/>
            <person name="Chapman S.B."/>
            <person name="Gearin G."/>
            <person name="Goldberg J."/>
            <person name="Griggs A."/>
            <person name="Gujja S."/>
            <person name="Hansen M."/>
            <person name="Heiman D."/>
            <person name="Howarth C."/>
            <person name="Larimer J."/>
            <person name="Lui A."/>
            <person name="MacDonald P.J.P."/>
            <person name="McCowen C."/>
            <person name="Montmayeur A."/>
            <person name="Murphy C."/>
            <person name="Neiman D."/>
            <person name="Pearson M."/>
            <person name="Priest M."/>
            <person name="Roberts A."/>
            <person name="Saif S."/>
            <person name="Shea T."/>
            <person name="Sisk P."/>
            <person name="Stolte C."/>
            <person name="Sykes S."/>
            <person name="Wortman J."/>
            <person name="Nusbaum C."/>
            <person name="Birren B."/>
        </authorList>
    </citation>
    <scope>NUCLEOTIDE SEQUENCE [LARGE SCALE GENOMIC DNA]</scope>
    <source>
        <strain evidence="5 6">CCUG 37842</strain>
    </source>
</reference>
<dbReference type="PROSITE" id="PS00211">
    <property type="entry name" value="ABC_TRANSPORTER_1"/>
    <property type="match status" value="1"/>
</dbReference>
<dbReference type="CDD" id="cd03301">
    <property type="entry name" value="ABC_MalK_N"/>
    <property type="match status" value="1"/>
</dbReference>
<protein>
    <recommendedName>
        <fullName evidence="4">ABC transporter domain-containing protein</fullName>
    </recommendedName>
</protein>
<evidence type="ECO:0000256" key="1">
    <source>
        <dbReference type="ARBA" id="ARBA00022448"/>
    </source>
</evidence>
<dbReference type="Gene3D" id="2.40.50.140">
    <property type="entry name" value="Nucleic acid-binding proteins"/>
    <property type="match status" value="1"/>
</dbReference>
<dbReference type="InterPro" id="IPR015855">
    <property type="entry name" value="ABC_transpr_MalK-like"/>
</dbReference>
<evidence type="ECO:0000313" key="5">
    <source>
        <dbReference type="EMBL" id="EHR37460.1"/>
    </source>
</evidence>
<dbReference type="EMBL" id="AGEG01000006">
    <property type="protein sequence ID" value="EHR37460.1"/>
    <property type="molecule type" value="Genomic_DNA"/>
</dbReference>
<keyword evidence="3" id="KW-0067">ATP-binding</keyword>
<dbReference type="InterPro" id="IPR027417">
    <property type="entry name" value="P-loop_NTPase"/>
</dbReference>
<dbReference type="AlphaFoldDB" id="H3NIF0"/>
<dbReference type="SUPFAM" id="SSF52540">
    <property type="entry name" value="P-loop containing nucleoside triphosphate hydrolases"/>
    <property type="match status" value="1"/>
</dbReference>
<dbReference type="InterPro" id="IPR008995">
    <property type="entry name" value="Mo/tungstate-bd_C_term_dom"/>
</dbReference>
<dbReference type="InterPro" id="IPR047641">
    <property type="entry name" value="ABC_transpr_MalK/UgpC-like"/>
</dbReference>
<dbReference type="GO" id="GO:0055052">
    <property type="term" value="C:ATP-binding cassette (ABC) transporter complex, substrate-binding subunit-containing"/>
    <property type="evidence" value="ECO:0007669"/>
    <property type="project" value="TreeGrafter"/>
</dbReference>